<dbReference type="Gene3D" id="2.60.120.10">
    <property type="entry name" value="Jelly Rolls"/>
    <property type="match status" value="1"/>
</dbReference>
<dbReference type="InterPro" id="IPR000595">
    <property type="entry name" value="cNMP-bd_dom"/>
</dbReference>
<dbReference type="Gene3D" id="1.10.287.130">
    <property type="match status" value="1"/>
</dbReference>
<dbReference type="InterPro" id="IPR004358">
    <property type="entry name" value="Sig_transdc_His_kin-like_C"/>
</dbReference>
<dbReference type="Proteomes" id="UP000568106">
    <property type="component" value="Unassembled WGS sequence"/>
</dbReference>
<dbReference type="InterPro" id="IPR005467">
    <property type="entry name" value="His_kinase_dom"/>
</dbReference>
<comment type="catalytic activity">
    <reaction evidence="1">
        <text>ATP + protein L-histidine = ADP + protein N-phospho-L-histidine.</text>
        <dbReference type="EC" id="2.7.13.3"/>
    </reaction>
</comment>
<dbReference type="SMART" id="SM00100">
    <property type="entry name" value="cNMP"/>
    <property type="match status" value="1"/>
</dbReference>
<dbReference type="SUPFAM" id="SSF55874">
    <property type="entry name" value="ATPase domain of HSP90 chaperone/DNA topoisomerase II/histidine kinase"/>
    <property type="match status" value="1"/>
</dbReference>
<dbReference type="PROSITE" id="PS50042">
    <property type="entry name" value="CNMP_BINDING_3"/>
    <property type="match status" value="1"/>
</dbReference>
<feature type="domain" description="Histidine kinase" evidence="4">
    <location>
        <begin position="276"/>
        <end position="487"/>
    </location>
</feature>
<dbReference type="GO" id="GO:0004673">
    <property type="term" value="F:protein histidine kinase activity"/>
    <property type="evidence" value="ECO:0007669"/>
    <property type="project" value="UniProtKB-EC"/>
</dbReference>
<accession>A0A7W8IDY3</accession>
<dbReference type="SUPFAM" id="SSF51206">
    <property type="entry name" value="cAMP-binding domain-like"/>
    <property type="match status" value="1"/>
</dbReference>
<reference evidence="5" key="1">
    <citation type="submission" date="2020-08" db="EMBL/GenBank/DDBJ databases">
        <title>Genomic Encyclopedia of Type Strains, Phase IV (KMG-V): Genome sequencing to study the core and pangenomes of soil and plant-associated prokaryotes.</title>
        <authorList>
            <person name="Whitman W."/>
        </authorList>
    </citation>
    <scope>NUCLEOTIDE SEQUENCE [LARGE SCALE GENOMIC DNA]</scope>
    <source>
        <strain evidence="5">M8UP27</strain>
    </source>
</reference>
<dbReference type="EMBL" id="JACHDY010000001">
    <property type="protein sequence ID" value="MBB5315408.1"/>
    <property type="molecule type" value="Genomic_DNA"/>
</dbReference>
<keyword evidence="5" id="KW-0808">Transferase</keyword>
<evidence type="ECO:0000256" key="2">
    <source>
        <dbReference type="ARBA" id="ARBA00012438"/>
    </source>
</evidence>
<name>A0A7W8IDY3_9BACT</name>
<evidence type="ECO:0000313" key="5">
    <source>
        <dbReference type="EMBL" id="MBB5315408.1"/>
    </source>
</evidence>
<feature type="domain" description="Cyclic nucleotide-binding" evidence="3">
    <location>
        <begin position="47"/>
        <end position="148"/>
    </location>
</feature>
<proteinExistence type="predicted"/>
<protein>
    <recommendedName>
        <fullName evidence="2">histidine kinase</fullName>
        <ecNumber evidence="2">2.7.13.3</ecNumber>
    </recommendedName>
</protein>
<evidence type="ECO:0000259" key="3">
    <source>
        <dbReference type="PROSITE" id="PS50042"/>
    </source>
</evidence>
<evidence type="ECO:0000256" key="1">
    <source>
        <dbReference type="ARBA" id="ARBA00000085"/>
    </source>
</evidence>
<dbReference type="PANTHER" id="PTHR43065:SF48">
    <property type="entry name" value="HISTIDINE KINASE"/>
    <property type="match status" value="1"/>
</dbReference>
<dbReference type="SMART" id="SM00387">
    <property type="entry name" value="HATPase_c"/>
    <property type="match status" value="1"/>
</dbReference>
<dbReference type="AlphaFoldDB" id="A0A7W8IDY3"/>
<dbReference type="Pfam" id="PF02518">
    <property type="entry name" value="HATPase_c"/>
    <property type="match status" value="1"/>
</dbReference>
<dbReference type="Gene3D" id="3.30.565.10">
    <property type="entry name" value="Histidine kinase-like ATPase, C-terminal domain"/>
    <property type="match status" value="1"/>
</dbReference>
<dbReference type="PRINTS" id="PR00344">
    <property type="entry name" value="BCTRLSENSOR"/>
</dbReference>
<dbReference type="PANTHER" id="PTHR43065">
    <property type="entry name" value="SENSOR HISTIDINE KINASE"/>
    <property type="match status" value="1"/>
</dbReference>
<dbReference type="InterPro" id="IPR018490">
    <property type="entry name" value="cNMP-bd_dom_sf"/>
</dbReference>
<dbReference type="InterPro" id="IPR014710">
    <property type="entry name" value="RmlC-like_jellyroll"/>
</dbReference>
<evidence type="ECO:0000259" key="4">
    <source>
        <dbReference type="PROSITE" id="PS50109"/>
    </source>
</evidence>
<comment type="caution">
    <text evidence="5">The sequence shown here is derived from an EMBL/GenBank/DDBJ whole genome shotgun (WGS) entry which is preliminary data.</text>
</comment>
<organism evidence="5 6">
    <name type="scientific">Tunturiibacter empetritectus</name>
    <dbReference type="NCBI Taxonomy" id="3069691"/>
    <lineage>
        <taxon>Bacteria</taxon>
        <taxon>Pseudomonadati</taxon>
        <taxon>Acidobacteriota</taxon>
        <taxon>Terriglobia</taxon>
        <taxon>Terriglobales</taxon>
        <taxon>Acidobacteriaceae</taxon>
        <taxon>Tunturiibacter</taxon>
    </lineage>
</organism>
<keyword evidence="5" id="KW-0418">Kinase</keyword>
<sequence length="488" mass="53952">MSEQTQTVQSHVVEKVSEDLIALLRKVPTLSSLQDDQLHCLAGVRDFHIDKGEVITRQGELAHCFWILLEGELRVHQKTAEQDNMILAKIEAGSTFGEMALLTNVPNSGSVEAAAPSHLLELDEEQFWELMTTCPQVRKAILGNMAYRFQKLQSTTVQQEKMASLGTLAAGLMHELNNPGSAARRAASQLRDNLMRMHELSLKFKERDLTREQKHCIVDMQKQALALKQPLMMNSLDQSDAEEALAEWMESANIENAWKMAPTLVSIGVTATELERMKSGFEGPLLGEALGWLEAMASSMQLVGTIEESIGRVTDLVHAVKSYAYEGKGQKQTIDINNSIHATLIILGHKLREKEIVLEKNFATDLPPLHSECTGLNQIWTNLLDNAIDAVPQHGRISVHTWAESSKGDAKKPHMDLCISVSDNGSGIPLESQEHIFDPFYTTKPVGVGTGIGLGIVQRIVDQYNGVIRFSSEPGSTEFVVRLPSDSE</sequence>
<dbReference type="InterPro" id="IPR036890">
    <property type="entry name" value="HATPase_C_sf"/>
</dbReference>
<gene>
    <name evidence="5" type="ORF">HDF09_000058</name>
</gene>
<evidence type="ECO:0000313" key="6">
    <source>
        <dbReference type="Proteomes" id="UP000568106"/>
    </source>
</evidence>
<keyword evidence="6" id="KW-1185">Reference proteome</keyword>
<dbReference type="Pfam" id="PF00027">
    <property type="entry name" value="cNMP_binding"/>
    <property type="match status" value="1"/>
</dbReference>
<dbReference type="InterPro" id="IPR003594">
    <property type="entry name" value="HATPase_dom"/>
</dbReference>
<dbReference type="PROSITE" id="PS50109">
    <property type="entry name" value="HIS_KIN"/>
    <property type="match status" value="1"/>
</dbReference>
<dbReference type="EC" id="2.7.13.3" evidence="2"/>
<dbReference type="CDD" id="cd00038">
    <property type="entry name" value="CAP_ED"/>
    <property type="match status" value="1"/>
</dbReference>